<accession>A0A1W9I1H8</accession>
<reference evidence="1 2" key="1">
    <citation type="journal article" date="2017" name="Water Res.">
        <title>Comammox in drinking water systems.</title>
        <authorList>
            <person name="Wang Y."/>
            <person name="Ma L."/>
            <person name="Mao Y."/>
            <person name="Jiang X."/>
            <person name="Xia Y."/>
            <person name="Yu K."/>
            <person name="Li B."/>
            <person name="Zhang T."/>
        </authorList>
    </citation>
    <scope>NUCLEOTIDE SEQUENCE [LARGE SCALE GENOMIC DNA]</scope>
    <source>
        <strain evidence="1">SG_bin8</strain>
    </source>
</reference>
<name>A0A1W9I1H8_9HYPH</name>
<evidence type="ECO:0000313" key="2">
    <source>
        <dbReference type="Proteomes" id="UP000192872"/>
    </source>
</evidence>
<dbReference type="EMBL" id="LWDL01000008">
    <property type="protein sequence ID" value="OQW53563.1"/>
    <property type="molecule type" value="Genomic_DNA"/>
</dbReference>
<dbReference type="Proteomes" id="UP000192872">
    <property type="component" value="Unassembled WGS sequence"/>
</dbReference>
<evidence type="ECO:0000313" key="1">
    <source>
        <dbReference type="EMBL" id="OQW53563.1"/>
    </source>
</evidence>
<organism evidence="1 2">
    <name type="scientific">Candidatus Raskinella chloraquaticus</name>
    <dbReference type="NCBI Taxonomy" id="1951219"/>
    <lineage>
        <taxon>Bacteria</taxon>
        <taxon>Pseudomonadati</taxon>
        <taxon>Pseudomonadota</taxon>
        <taxon>Alphaproteobacteria</taxon>
        <taxon>Hyphomicrobiales</taxon>
        <taxon>Phreatobacteraceae</taxon>
        <taxon>Candidatus Raskinella</taxon>
    </lineage>
</organism>
<protein>
    <recommendedName>
        <fullName evidence="3">Lipoprotein</fullName>
    </recommendedName>
</protein>
<dbReference type="RefSeq" id="WP_376802694.1">
    <property type="nucleotide sequence ID" value="NZ_DBNB01000014.1"/>
</dbReference>
<dbReference type="AlphaFoldDB" id="A0A1W9I1H8"/>
<evidence type="ECO:0008006" key="3">
    <source>
        <dbReference type="Google" id="ProtNLM"/>
    </source>
</evidence>
<comment type="caution">
    <text evidence="1">The sequence shown here is derived from an EMBL/GenBank/DDBJ whole genome shotgun (WGS) entry which is preliminary data.</text>
</comment>
<proteinExistence type="predicted"/>
<dbReference type="PROSITE" id="PS51257">
    <property type="entry name" value="PROKAR_LIPOPROTEIN"/>
    <property type="match status" value="1"/>
</dbReference>
<dbReference type="NCBIfam" id="NF047637">
    <property type="entry name" value="lipo_CC0125"/>
    <property type="match status" value="1"/>
</dbReference>
<sequence length="179" mass="19040">MLRFPTLVVVVLALAGCSATERSFTVPKLGPVPIERISASSFPMSKDIWRLSVKSDGQFEKEIVERTALYRAAELTVQRGFERFIVTSTAVGTQARPLTQTLQQTSEFAGTAGNVVVPGIGSLLGGGASAVIGGVDRAFTSYGGEIVIKMFKADDPAATNALDADDILNTYVNELKKPT</sequence>
<gene>
    <name evidence="1" type="ORF">A4S15_04760</name>
</gene>